<evidence type="ECO:0000313" key="6">
    <source>
        <dbReference type="Proteomes" id="UP000045706"/>
    </source>
</evidence>
<keyword evidence="4" id="KW-0862">Zinc</keyword>
<dbReference type="GO" id="GO:0008270">
    <property type="term" value="F:zinc ion binding"/>
    <property type="evidence" value="ECO:0007669"/>
    <property type="project" value="InterPro"/>
</dbReference>
<dbReference type="Gene3D" id="3.40.1050.10">
    <property type="entry name" value="Carbonic anhydrase"/>
    <property type="match status" value="1"/>
</dbReference>
<comment type="similarity">
    <text evidence="2">Belongs to the beta-class carbonic anhydrase family.</text>
</comment>
<protein>
    <recommendedName>
        <fullName evidence="7">Carbonic anhydrase</fullName>
    </recommendedName>
</protein>
<dbReference type="PANTHER" id="PTHR43175">
    <property type="entry name" value="CARBONIC ANHYDRASE"/>
    <property type="match status" value="1"/>
</dbReference>
<evidence type="ECO:0000256" key="3">
    <source>
        <dbReference type="ARBA" id="ARBA00022723"/>
    </source>
</evidence>
<accession>A0A0G4LVY3</accession>
<evidence type="ECO:0000256" key="2">
    <source>
        <dbReference type="ARBA" id="ARBA00006217"/>
    </source>
</evidence>
<evidence type="ECO:0008006" key="7">
    <source>
        <dbReference type="Google" id="ProtNLM"/>
    </source>
</evidence>
<comment type="cofactor">
    <cofactor evidence="1">
        <name>Zn(2+)</name>
        <dbReference type="ChEBI" id="CHEBI:29105"/>
    </cofactor>
</comment>
<feature type="non-terminal residue" evidence="5">
    <location>
        <position position="160"/>
    </location>
</feature>
<dbReference type="SUPFAM" id="SSF53056">
    <property type="entry name" value="beta-carbonic anhydrase, cab"/>
    <property type="match status" value="1"/>
</dbReference>
<proteinExistence type="inferred from homology"/>
<gene>
    <name evidence="5" type="ORF">BN1723_013768</name>
</gene>
<organism evidence="5 6">
    <name type="scientific">Verticillium longisporum</name>
    <name type="common">Verticillium dahliae var. longisporum</name>
    <dbReference type="NCBI Taxonomy" id="100787"/>
    <lineage>
        <taxon>Eukaryota</taxon>
        <taxon>Fungi</taxon>
        <taxon>Dikarya</taxon>
        <taxon>Ascomycota</taxon>
        <taxon>Pezizomycotina</taxon>
        <taxon>Sordariomycetes</taxon>
        <taxon>Hypocreomycetidae</taxon>
        <taxon>Glomerellales</taxon>
        <taxon>Plectosphaerellaceae</taxon>
        <taxon>Verticillium</taxon>
    </lineage>
</organism>
<dbReference type="AlphaFoldDB" id="A0A0G4LVY3"/>
<evidence type="ECO:0000313" key="5">
    <source>
        <dbReference type="EMBL" id="CRK26142.1"/>
    </source>
</evidence>
<reference evidence="6" key="1">
    <citation type="submission" date="2015-05" db="EMBL/GenBank/DDBJ databases">
        <authorList>
            <person name="Fogelqvist Johan"/>
        </authorList>
    </citation>
    <scope>NUCLEOTIDE SEQUENCE [LARGE SCALE GENOMIC DNA]</scope>
</reference>
<dbReference type="GO" id="GO:0004089">
    <property type="term" value="F:carbonate dehydratase activity"/>
    <property type="evidence" value="ECO:0007669"/>
    <property type="project" value="InterPro"/>
</dbReference>
<dbReference type="InterPro" id="IPR001765">
    <property type="entry name" value="Carbonic_anhydrase"/>
</dbReference>
<evidence type="ECO:0000256" key="4">
    <source>
        <dbReference type="ARBA" id="ARBA00022833"/>
    </source>
</evidence>
<sequence>MIRIMDHGHEHVRFTTSCSLIHHCISHLRTMADKKLQEFIARNEEYIEHHQCPPFLKDIISVKREHGSTCIKAKVIRNAGGRAVDAKRSLAVMGTIAPLAMIVVVHHTDCGGLFTTDEEVYLRLRERAPDHAHEIKNMRFGTFTEWVEFLLYPLFTSAAI</sequence>
<dbReference type="EMBL" id="CVQI01018891">
    <property type="protein sequence ID" value="CRK26142.1"/>
    <property type="molecule type" value="Genomic_DNA"/>
</dbReference>
<dbReference type="Proteomes" id="UP000045706">
    <property type="component" value="Unassembled WGS sequence"/>
</dbReference>
<evidence type="ECO:0000256" key="1">
    <source>
        <dbReference type="ARBA" id="ARBA00001947"/>
    </source>
</evidence>
<dbReference type="PANTHER" id="PTHR43175:SF3">
    <property type="entry name" value="CARBON DISULFIDE HYDROLASE"/>
    <property type="match status" value="1"/>
</dbReference>
<keyword evidence="3" id="KW-0479">Metal-binding</keyword>
<dbReference type="InterPro" id="IPR036874">
    <property type="entry name" value="Carbonic_anhydrase_sf"/>
</dbReference>
<name>A0A0G4LVY3_VERLO</name>